<name>A0ABR3SQE2_9PEZI</name>
<evidence type="ECO:0000256" key="2">
    <source>
        <dbReference type="ARBA" id="ARBA00022737"/>
    </source>
</evidence>
<keyword evidence="5" id="KW-0812">Transmembrane</keyword>
<keyword evidence="2" id="KW-0677">Repeat</keyword>
<evidence type="ECO:0000256" key="4">
    <source>
        <dbReference type="PROSITE-ProRule" id="PRU00023"/>
    </source>
</evidence>
<keyword evidence="5" id="KW-0472">Membrane</keyword>
<dbReference type="InterPro" id="IPR036770">
    <property type="entry name" value="Ankyrin_rpt-contain_sf"/>
</dbReference>
<feature type="transmembrane region" description="Helical" evidence="5">
    <location>
        <begin position="270"/>
        <end position="292"/>
    </location>
</feature>
<dbReference type="Pfam" id="PF12796">
    <property type="entry name" value="Ank_2"/>
    <property type="match status" value="1"/>
</dbReference>
<dbReference type="PANTHER" id="PTHR24161">
    <property type="entry name" value="ANK_REP_REGION DOMAIN-CONTAINING PROTEIN-RELATED"/>
    <property type="match status" value="1"/>
</dbReference>
<accession>A0ABR3SQE2</accession>
<dbReference type="Proteomes" id="UP001521116">
    <property type="component" value="Unassembled WGS sequence"/>
</dbReference>
<dbReference type="SMART" id="SM00248">
    <property type="entry name" value="ANK"/>
    <property type="match status" value="5"/>
</dbReference>
<evidence type="ECO:0000256" key="5">
    <source>
        <dbReference type="SAM" id="Phobius"/>
    </source>
</evidence>
<dbReference type="EMBL" id="JAJVDC020000081">
    <property type="protein sequence ID" value="KAL1626479.1"/>
    <property type="molecule type" value="Genomic_DNA"/>
</dbReference>
<feature type="repeat" description="ANK" evidence="4">
    <location>
        <begin position="594"/>
        <end position="626"/>
    </location>
</feature>
<proteinExistence type="predicted"/>
<evidence type="ECO:0000313" key="7">
    <source>
        <dbReference type="Proteomes" id="UP001521116"/>
    </source>
</evidence>
<comment type="caution">
    <text evidence="6">The sequence shown here is derived from an EMBL/GenBank/DDBJ whole genome shotgun (WGS) entry which is preliminary data.</text>
</comment>
<sequence length="671" mass="73484">MSELLGCDAVGCPVDQYRNAHCELGNATLKAIGIANVTTTLDPRPLTWTLGLQESQDPENNSQPIFDRNFYLGTPASLQLENTTSCALFFEGVAANLTVPDGNRADNFTCSDALSGNCVSDLIEQAQSAAKGIVANATNLDDADFCKRLRESLVDNPPSTCNGVRGSWGTVIAQSLTGDTASGHINQTQCHPTTGQDYDLSLVTSERKQPLSREWSQLYPVLEAITPVMMVINNGDAIDAELTCLKLVQSEANQTTDEPQDSSAGFKSPFVFHLALVAISFILVLVLVTSIVRELGLKQSMKARFACRALADEILDAVIKTGVIENVTTRTVMLMRIGYHHDVIARYLHHRFHTDEAVTHPWITTMRQTSRILAQHTGSENDPARVEMLEWSVCLCLAVNRGSDVFETLVEGAGEGRQLEDGMWANCLAVAAWIGDMALVESFNRGSDPLSLFGRPSWAAAIQGHYDVLLFFLNQGALPHEPTFVEGPNFNLSKSPLAAAAYMGRESIVQLYLRPQYYSSKIRHEEATAISYAAQGNQVNTLKILIEHWRGDSTPQELLAELDGALVWSCRRGAPDSARILLDYGADANETDQGPSSCLQLAAISGSAPLVKMLLDAGAELEAAEMIRHRSSGVLKPRRRRRDALTEAYLRDNTSIIRLIEEKQVEIYRSS</sequence>
<dbReference type="Gene3D" id="1.25.40.20">
    <property type="entry name" value="Ankyrin repeat-containing domain"/>
    <property type="match status" value="1"/>
</dbReference>
<keyword evidence="5" id="KW-1133">Transmembrane helix</keyword>
<dbReference type="InterPro" id="IPR002110">
    <property type="entry name" value="Ankyrin_rpt"/>
</dbReference>
<dbReference type="EC" id="2.3.1.225" evidence="1"/>
<keyword evidence="3 4" id="KW-0040">ANK repeat</keyword>
<evidence type="ECO:0000313" key="6">
    <source>
        <dbReference type="EMBL" id="KAL1626479.1"/>
    </source>
</evidence>
<organism evidence="6 7">
    <name type="scientific">Neofusicoccum ribis</name>
    <dbReference type="NCBI Taxonomy" id="45134"/>
    <lineage>
        <taxon>Eukaryota</taxon>
        <taxon>Fungi</taxon>
        <taxon>Dikarya</taxon>
        <taxon>Ascomycota</taxon>
        <taxon>Pezizomycotina</taxon>
        <taxon>Dothideomycetes</taxon>
        <taxon>Dothideomycetes incertae sedis</taxon>
        <taxon>Botryosphaeriales</taxon>
        <taxon>Botryosphaeriaceae</taxon>
        <taxon>Neofusicoccum</taxon>
    </lineage>
</organism>
<dbReference type="SUPFAM" id="SSF48403">
    <property type="entry name" value="Ankyrin repeat"/>
    <property type="match status" value="1"/>
</dbReference>
<keyword evidence="7" id="KW-1185">Reference proteome</keyword>
<reference evidence="6 7" key="1">
    <citation type="submission" date="2024-02" db="EMBL/GenBank/DDBJ databases">
        <title>De novo assembly and annotation of 12 fungi associated with fruit tree decline syndrome in Ontario, Canada.</title>
        <authorList>
            <person name="Sulman M."/>
            <person name="Ellouze W."/>
            <person name="Ilyukhin E."/>
        </authorList>
    </citation>
    <scope>NUCLEOTIDE SEQUENCE [LARGE SCALE GENOMIC DNA]</scope>
    <source>
        <strain evidence="6 7">M1-105</strain>
    </source>
</reference>
<dbReference type="PANTHER" id="PTHR24161:SF85">
    <property type="entry name" value="PALMITOYLTRANSFERASE HIP14"/>
    <property type="match status" value="1"/>
</dbReference>
<gene>
    <name evidence="6" type="ORF">SLS56_006790</name>
</gene>
<protein>
    <recommendedName>
        <fullName evidence="1">protein S-acyltransferase</fullName>
        <ecNumber evidence="1">2.3.1.225</ecNumber>
    </recommendedName>
</protein>
<evidence type="ECO:0000256" key="1">
    <source>
        <dbReference type="ARBA" id="ARBA00012210"/>
    </source>
</evidence>
<dbReference type="PROSITE" id="PS50088">
    <property type="entry name" value="ANK_REPEAT"/>
    <property type="match status" value="1"/>
</dbReference>
<evidence type="ECO:0000256" key="3">
    <source>
        <dbReference type="ARBA" id="ARBA00023043"/>
    </source>
</evidence>